<feature type="region of interest" description="Disordered" evidence="1">
    <location>
        <begin position="1"/>
        <end position="74"/>
    </location>
</feature>
<accession>A0A8K0EAK2</accession>
<sequence length="176" mass="19001">MIIRVVNQGDVPVQSGPPSPQAQPRSETGSPAAECEPARTPSPAVELPGSETVSPAAESEPTRTPSPVVEPPWLQVPDHHMPDVYIVFESMPRCARMLTGDFLTFVTAMDAEPQTGWQMKPLLQFNECLAGCKCLPVPNTCVFTLTMSQNMATLSQQEFSTAKEEAIVSGLGFGRE</sequence>
<dbReference type="AlphaFoldDB" id="A0A8K0EAK2"/>
<evidence type="ECO:0000313" key="2">
    <source>
        <dbReference type="EMBL" id="CAH1242444.1"/>
    </source>
</evidence>
<dbReference type="Proteomes" id="UP000838412">
    <property type="component" value="Chromosome 12"/>
</dbReference>
<keyword evidence="3" id="KW-1185">Reference proteome</keyword>
<evidence type="ECO:0000256" key="1">
    <source>
        <dbReference type="SAM" id="MobiDB-lite"/>
    </source>
</evidence>
<reference evidence="2" key="1">
    <citation type="submission" date="2022-01" db="EMBL/GenBank/DDBJ databases">
        <authorList>
            <person name="Braso-Vives M."/>
        </authorList>
    </citation>
    <scope>NUCLEOTIDE SEQUENCE</scope>
</reference>
<protein>
    <submittedName>
        <fullName evidence="2">Hypp6710 protein</fullName>
    </submittedName>
</protein>
<evidence type="ECO:0000313" key="3">
    <source>
        <dbReference type="Proteomes" id="UP000838412"/>
    </source>
</evidence>
<dbReference type="EMBL" id="OV696697">
    <property type="protein sequence ID" value="CAH1242444.1"/>
    <property type="molecule type" value="Genomic_DNA"/>
</dbReference>
<gene>
    <name evidence="2" type="primary">Hypp6710</name>
    <name evidence="2" type="ORF">BLAG_LOCUS5735</name>
</gene>
<organism evidence="2 3">
    <name type="scientific">Branchiostoma lanceolatum</name>
    <name type="common">Common lancelet</name>
    <name type="synonym">Amphioxus lanceolatum</name>
    <dbReference type="NCBI Taxonomy" id="7740"/>
    <lineage>
        <taxon>Eukaryota</taxon>
        <taxon>Metazoa</taxon>
        <taxon>Chordata</taxon>
        <taxon>Cephalochordata</taxon>
        <taxon>Leptocardii</taxon>
        <taxon>Amphioxiformes</taxon>
        <taxon>Branchiostomatidae</taxon>
        <taxon>Branchiostoma</taxon>
    </lineage>
</organism>
<name>A0A8K0EAK2_BRALA</name>
<proteinExistence type="predicted"/>
<dbReference type="OrthoDB" id="10207248at2759"/>